<dbReference type="SUPFAM" id="SSF55874">
    <property type="entry name" value="ATPase domain of HSP90 chaperone/DNA topoisomerase II/histidine kinase"/>
    <property type="match status" value="1"/>
</dbReference>
<feature type="domain" description="CBS" evidence="9">
    <location>
        <begin position="14"/>
        <end position="69"/>
    </location>
</feature>
<reference evidence="10" key="1">
    <citation type="submission" date="2020-10" db="EMBL/GenBank/DDBJ databases">
        <authorList>
            <person name="Castelo-Branco R."/>
            <person name="Eusebio N."/>
            <person name="Adriana R."/>
            <person name="Vieira A."/>
            <person name="Brugerolle De Fraissinette N."/>
            <person name="Rezende De Castro R."/>
            <person name="Schneider M.P."/>
            <person name="Vasconcelos V."/>
            <person name="Leao P.N."/>
        </authorList>
    </citation>
    <scope>NUCLEOTIDE SEQUENCE</scope>
    <source>
        <strain evidence="10">LEGE 07157</strain>
    </source>
</reference>
<feature type="coiled-coil region" evidence="7">
    <location>
        <begin position="290"/>
        <end position="349"/>
    </location>
</feature>
<keyword evidence="6" id="KW-0129">CBS domain</keyword>
<dbReference type="EMBL" id="JADEWZ010000002">
    <property type="protein sequence ID" value="MBE9114664.1"/>
    <property type="molecule type" value="Genomic_DNA"/>
</dbReference>
<keyword evidence="5" id="KW-0902">Two-component regulatory system</keyword>
<dbReference type="Pfam" id="PF00571">
    <property type="entry name" value="CBS"/>
    <property type="match status" value="4"/>
</dbReference>
<evidence type="ECO:0000256" key="4">
    <source>
        <dbReference type="ARBA" id="ARBA00022777"/>
    </source>
</evidence>
<dbReference type="PRINTS" id="PR00344">
    <property type="entry name" value="BCTRLSENSOR"/>
</dbReference>
<accession>A0A8J7B6P8</accession>
<evidence type="ECO:0000256" key="6">
    <source>
        <dbReference type="PROSITE-ProRule" id="PRU00703"/>
    </source>
</evidence>
<dbReference type="AlphaFoldDB" id="A0A8J7B6P8"/>
<dbReference type="InterPro" id="IPR046342">
    <property type="entry name" value="CBS_dom_sf"/>
</dbReference>
<evidence type="ECO:0000313" key="10">
    <source>
        <dbReference type="EMBL" id="MBE9114664.1"/>
    </source>
</evidence>
<proteinExistence type="predicted"/>
<feature type="domain" description="Histidine kinase" evidence="8">
    <location>
        <begin position="365"/>
        <end position="665"/>
    </location>
</feature>
<dbReference type="CDD" id="cd04620">
    <property type="entry name" value="CBS_two-component_sensor_histidine_kinase_repeat1"/>
    <property type="match status" value="1"/>
</dbReference>
<dbReference type="PROSITE" id="PS50109">
    <property type="entry name" value="HIS_KIN"/>
    <property type="match status" value="1"/>
</dbReference>
<dbReference type="PANTHER" id="PTHR43065">
    <property type="entry name" value="SENSOR HISTIDINE KINASE"/>
    <property type="match status" value="1"/>
</dbReference>
<gene>
    <name evidence="10" type="ORF">IQ249_02020</name>
</gene>
<evidence type="ECO:0000256" key="3">
    <source>
        <dbReference type="ARBA" id="ARBA00022553"/>
    </source>
</evidence>
<dbReference type="Proteomes" id="UP000654482">
    <property type="component" value="Unassembled WGS sequence"/>
</dbReference>
<dbReference type="InterPro" id="IPR003594">
    <property type="entry name" value="HATPase_dom"/>
</dbReference>
<dbReference type="CDD" id="cd00082">
    <property type="entry name" value="HisKA"/>
    <property type="match status" value="1"/>
</dbReference>
<dbReference type="Gene3D" id="3.30.565.10">
    <property type="entry name" value="Histidine kinase-like ATPase, C-terminal domain"/>
    <property type="match status" value="1"/>
</dbReference>
<keyword evidence="3" id="KW-0597">Phosphoprotein</keyword>
<organism evidence="10 11">
    <name type="scientific">Lusitaniella coriacea LEGE 07157</name>
    <dbReference type="NCBI Taxonomy" id="945747"/>
    <lineage>
        <taxon>Bacteria</taxon>
        <taxon>Bacillati</taxon>
        <taxon>Cyanobacteriota</taxon>
        <taxon>Cyanophyceae</taxon>
        <taxon>Spirulinales</taxon>
        <taxon>Lusitaniellaceae</taxon>
        <taxon>Lusitaniella</taxon>
    </lineage>
</organism>
<evidence type="ECO:0000313" key="11">
    <source>
        <dbReference type="Proteomes" id="UP000654482"/>
    </source>
</evidence>
<feature type="domain" description="CBS" evidence="9">
    <location>
        <begin position="78"/>
        <end position="138"/>
    </location>
</feature>
<dbReference type="RefSeq" id="WP_194027750.1">
    <property type="nucleotide sequence ID" value="NZ_JADEWZ010000002.1"/>
</dbReference>
<dbReference type="PROSITE" id="PS51371">
    <property type="entry name" value="CBS"/>
    <property type="match status" value="4"/>
</dbReference>
<dbReference type="InterPro" id="IPR003661">
    <property type="entry name" value="HisK_dim/P_dom"/>
</dbReference>
<evidence type="ECO:0000256" key="7">
    <source>
        <dbReference type="SAM" id="Coils"/>
    </source>
</evidence>
<dbReference type="PANTHER" id="PTHR43065:SF48">
    <property type="entry name" value="HISTIDINE KINASE"/>
    <property type="match status" value="1"/>
</dbReference>
<name>A0A8J7B6P8_9CYAN</name>
<dbReference type="EC" id="2.7.13.3" evidence="2"/>
<evidence type="ECO:0000259" key="9">
    <source>
        <dbReference type="PROSITE" id="PS51371"/>
    </source>
</evidence>
<dbReference type="SUPFAM" id="SSF54631">
    <property type="entry name" value="CBS-domain pair"/>
    <property type="match status" value="2"/>
</dbReference>
<feature type="domain" description="CBS" evidence="9">
    <location>
        <begin position="217"/>
        <end position="278"/>
    </location>
</feature>
<dbReference type="GO" id="GO:0000155">
    <property type="term" value="F:phosphorelay sensor kinase activity"/>
    <property type="evidence" value="ECO:0007669"/>
    <property type="project" value="InterPro"/>
</dbReference>
<dbReference type="SMART" id="SM00387">
    <property type="entry name" value="HATPase_c"/>
    <property type="match status" value="1"/>
</dbReference>
<dbReference type="InterPro" id="IPR000644">
    <property type="entry name" value="CBS_dom"/>
</dbReference>
<dbReference type="CDD" id="cd17774">
    <property type="entry name" value="CBS_two-component_sensor_histidine_kinase_repeat2"/>
    <property type="match status" value="1"/>
</dbReference>
<evidence type="ECO:0000259" key="8">
    <source>
        <dbReference type="PROSITE" id="PS50109"/>
    </source>
</evidence>
<dbReference type="SMART" id="SM00116">
    <property type="entry name" value="CBS"/>
    <property type="match status" value="4"/>
</dbReference>
<evidence type="ECO:0000256" key="2">
    <source>
        <dbReference type="ARBA" id="ARBA00012438"/>
    </source>
</evidence>
<dbReference type="InterPro" id="IPR005467">
    <property type="entry name" value="His_kinase_dom"/>
</dbReference>
<dbReference type="InterPro" id="IPR036097">
    <property type="entry name" value="HisK_dim/P_sf"/>
</dbReference>
<comment type="caution">
    <text evidence="10">The sequence shown here is derived from an EMBL/GenBank/DDBJ whole genome shotgun (WGS) entry which is preliminary data.</text>
</comment>
<dbReference type="InterPro" id="IPR036890">
    <property type="entry name" value="HATPase_C_sf"/>
</dbReference>
<comment type="catalytic activity">
    <reaction evidence="1">
        <text>ATP + protein L-histidine = ADP + protein N-phospho-L-histidine.</text>
        <dbReference type="EC" id="2.7.13.3"/>
    </reaction>
</comment>
<dbReference type="InterPro" id="IPR004358">
    <property type="entry name" value="Sig_transdc_His_kin-like_C"/>
</dbReference>
<dbReference type="Gene3D" id="3.10.580.10">
    <property type="entry name" value="CBS-domain"/>
    <property type="match status" value="2"/>
</dbReference>
<protein>
    <recommendedName>
        <fullName evidence="2">histidine kinase</fullName>
        <ecNumber evidence="2">2.7.13.3</ecNumber>
    </recommendedName>
</protein>
<sequence>MSLTQPFSLIEQALDPRPLRIAPDTPVLDAIALMSQNHTTYVLIDDAERLAGIFTERDVVRIAAESMVLEGIAIAQLMTQQPITLSIAENQDIFSVISILRSSGIRHLPVLNESGRVLGVITPQSLRQALNPADMLQMRHVRDIMIADVLTATATTPVLEIAQLMATRRKSCVVICQTDGNPTPPKLKPIGIITERDIVQFKILGLDLAQIPAATVMSSPLLPIDCNVSIWEAHQRMKQHRIRRLVVVDETGTLTGLVTQSNLLEALNPVDINNTIDLLQQTITERTQALKTANLQMQQEVQQRIEAESEVRRLNGELEQRVKERTAQLAASNEELKQTLVQLQATQTELIHCEKMAALGQLVAGIAHEVNTPLGAIRSSIDYITDFLAQNLKHLPQFFQTLPPERHADFLALLHTGTAQSLLNSREKRKLKRQIVGQLKTAAIANADTIADTLVDMGVYEQLDSFLPLLRDKRSEAILDAAYQLASLHKSANIITMATNQAAKVVYALKSYSHQNATPTKVRANIVDSIETVLTLYHNHLKHGVEIIRNYENNLPEIFCYPDELHQVWTNLIHNALQAMNSQGTIQIDARHQEGCLKIKITDSGSGISPEIQDKIFQPFFTTKALGEGSGLGLDIVTRILNKHGGKIDLESIPGQTTFIVDLPI</sequence>
<dbReference type="Gene3D" id="1.10.287.130">
    <property type="match status" value="1"/>
</dbReference>
<keyword evidence="7" id="KW-0175">Coiled coil</keyword>
<evidence type="ECO:0000256" key="1">
    <source>
        <dbReference type="ARBA" id="ARBA00000085"/>
    </source>
</evidence>
<dbReference type="SUPFAM" id="SSF47384">
    <property type="entry name" value="Homodimeric domain of signal transducing histidine kinase"/>
    <property type="match status" value="1"/>
</dbReference>
<dbReference type="Pfam" id="PF02518">
    <property type="entry name" value="HATPase_c"/>
    <property type="match status" value="1"/>
</dbReference>
<feature type="domain" description="CBS" evidence="9">
    <location>
        <begin position="145"/>
        <end position="208"/>
    </location>
</feature>
<keyword evidence="4" id="KW-0808">Transferase</keyword>
<keyword evidence="4" id="KW-0418">Kinase</keyword>
<evidence type="ECO:0000256" key="5">
    <source>
        <dbReference type="ARBA" id="ARBA00023012"/>
    </source>
</evidence>
<keyword evidence="11" id="KW-1185">Reference proteome</keyword>